<dbReference type="CDD" id="cd22268">
    <property type="entry name" value="DPBB_RlpA-like"/>
    <property type="match status" value="1"/>
</dbReference>
<dbReference type="PANTHER" id="PTHR34183">
    <property type="entry name" value="ENDOLYTIC PEPTIDOGLYCAN TRANSGLYCOSYLASE RLPA"/>
    <property type="match status" value="1"/>
</dbReference>
<evidence type="ECO:0000313" key="4">
    <source>
        <dbReference type="Proteomes" id="UP000728032"/>
    </source>
</evidence>
<dbReference type="EMBL" id="OC920044">
    <property type="protein sequence ID" value="CAD7652160.1"/>
    <property type="molecule type" value="Genomic_DNA"/>
</dbReference>
<dbReference type="InterPro" id="IPR009009">
    <property type="entry name" value="RlpA-like_DPBB"/>
</dbReference>
<dbReference type="Pfam" id="PF03330">
    <property type="entry name" value="DPBB_1"/>
    <property type="match status" value="1"/>
</dbReference>
<feature type="chain" id="PRO_5035592188" description="RlpA-like protein double-psi beta-barrel domain-containing protein" evidence="1">
    <location>
        <begin position="19"/>
        <end position="210"/>
    </location>
</feature>
<dbReference type="OrthoDB" id="7769384at2759"/>
<dbReference type="AlphaFoldDB" id="A0A7R9M247"/>
<accession>A0A7R9M247</accession>
<dbReference type="InterPro" id="IPR036908">
    <property type="entry name" value="RlpA-like_sf"/>
</dbReference>
<reference evidence="3" key="1">
    <citation type="submission" date="2020-11" db="EMBL/GenBank/DDBJ databases">
        <authorList>
            <person name="Tran Van P."/>
        </authorList>
    </citation>
    <scope>NUCLEOTIDE SEQUENCE</scope>
</reference>
<dbReference type="PANTHER" id="PTHR34183:SF1">
    <property type="entry name" value="ENDOLYTIC PEPTIDOGLYCAN TRANSGLYCOSYLASE RLPA"/>
    <property type="match status" value="1"/>
</dbReference>
<evidence type="ECO:0000259" key="2">
    <source>
        <dbReference type="Pfam" id="PF03330"/>
    </source>
</evidence>
<evidence type="ECO:0000313" key="3">
    <source>
        <dbReference type="EMBL" id="CAD7652160.1"/>
    </source>
</evidence>
<dbReference type="Gene3D" id="2.40.40.10">
    <property type="entry name" value="RlpA-like domain"/>
    <property type="match status" value="1"/>
</dbReference>
<name>A0A7R9M247_9ACAR</name>
<sequence>MYKLVTLVVLITVSQTYAEDGVFSWYDAPAGAITASGEPFDPNAMTAAHKTLAFGTVVQASCNGRSISVRINDRGPFVAGRILDVTPAGGRELVIDILSVSTRLPIHALTDLCKGNVTTGVDVIKRYNALRGQAMDIRRTTLAHANHDNHGIYPGNCGYNIGYSGYTGNTCYKGNTGYTGNTGYKAYNYYTAYNYNTGYTDYTGYNDYPG</sequence>
<gene>
    <name evidence="3" type="ORF">ONB1V03_LOCUS8825</name>
</gene>
<evidence type="ECO:0000256" key="1">
    <source>
        <dbReference type="SAM" id="SignalP"/>
    </source>
</evidence>
<dbReference type="Proteomes" id="UP000728032">
    <property type="component" value="Unassembled WGS sequence"/>
</dbReference>
<feature type="domain" description="RlpA-like protein double-psi beta-barrel" evidence="2">
    <location>
        <begin position="20"/>
        <end position="88"/>
    </location>
</feature>
<organism evidence="3">
    <name type="scientific">Oppiella nova</name>
    <dbReference type="NCBI Taxonomy" id="334625"/>
    <lineage>
        <taxon>Eukaryota</taxon>
        <taxon>Metazoa</taxon>
        <taxon>Ecdysozoa</taxon>
        <taxon>Arthropoda</taxon>
        <taxon>Chelicerata</taxon>
        <taxon>Arachnida</taxon>
        <taxon>Acari</taxon>
        <taxon>Acariformes</taxon>
        <taxon>Sarcoptiformes</taxon>
        <taxon>Oribatida</taxon>
        <taxon>Brachypylina</taxon>
        <taxon>Oppioidea</taxon>
        <taxon>Oppiidae</taxon>
        <taxon>Oppiella</taxon>
    </lineage>
</organism>
<feature type="signal peptide" evidence="1">
    <location>
        <begin position="1"/>
        <end position="18"/>
    </location>
</feature>
<keyword evidence="1" id="KW-0732">Signal</keyword>
<proteinExistence type="predicted"/>
<protein>
    <recommendedName>
        <fullName evidence="2">RlpA-like protein double-psi beta-barrel domain-containing protein</fullName>
    </recommendedName>
</protein>
<keyword evidence="4" id="KW-1185">Reference proteome</keyword>
<dbReference type="EMBL" id="CAJPVJ010005219">
    <property type="protein sequence ID" value="CAG2169347.1"/>
    <property type="molecule type" value="Genomic_DNA"/>
</dbReference>